<dbReference type="PANTHER" id="PTHR31157:SF26">
    <property type="entry name" value="SCP-LIKE EXTRACELLULAR PROTEIN"/>
    <property type="match status" value="1"/>
</dbReference>
<evidence type="ECO:0000259" key="3">
    <source>
        <dbReference type="Pfam" id="PF14504"/>
    </source>
</evidence>
<dbReference type="CDD" id="cd05379">
    <property type="entry name" value="CAP_bacterial"/>
    <property type="match status" value="1"/>
</dbReference>
<dbReference type="Gene3D" id="3.40.33.10">
    <property type="entry name" value="CAP"/>
    <property type="match status" value="1"/>
</dbReference>
<dbReference type="PANTHER" id="PTHR31157">
    <property type="entry name" value="SCP DOMAIN-CONTAINING PROTEIN"/>
    <property type="match status" value="1"/>
</dbReference>
<gene>
    <name evidence="4" type="ORF">C7437_1011200</name>
</gene>
<sequence length="357" mass="40352">MKNLFRILATVAIILVIFIYFDNPVKENETLTGKNNSEQVITQNTSEMEESNNIFTRPKTGVSTLIGKSTSEVTKTLGKPTRIEPTVFGYEWWVYNNSFSTYQLIGVTDETVTQAFIIGEEIDVTPYKMGQSLEDIYRFTLVQSEITISIDKSTYTFTLGENDFNNRILVQFDGLFAMLYIDEQDGKLDGIRFLDAKTLLVHKPYDISYDGEMIDTSTPTSTLQASVDRAIERQIVEITNVLRVKHNLAVLETDVILQQIARTHSEEMANNNVLNESLEASKFSDKLDEYSIVYDSAGGNTAAFYIDAGEAVAGWINSKDHRKTLFGKNYTHIGVGVYGNYFTQNFIQKPNTNEQTE</sequence>
<proteinExistence type="predicted"/>
<evidence type="ECO:0000259" key="2">
    <source>
        <dbReference type="Pfam" id="PF00188"/>
    </source>
</evidence>
<feature type="domain" description="SCP" evidence="2">
    <location>
        <begin position="237"/>
        <end position="345"/>
    </location>
</feature>
<keyword evidence="1" id="KW-0472">Membrane</keyword>
<dbReference type="InterPro" id="IPR035940">
    <property type="entry name" value="CAP_sf"/>
</dbReference>
<name>A0A2W7MLN6_9BACI</name>
<feature type="transmembrane region" description="Helical" evidence="1">
    <location>
        <begin position="5"/>
        <end position="21"/>
    </location>
</feature>
<dbReference type="SUPFAM" id="SSF55797">
    <property type="entry name" value="PR-1-like"/>
    <property type="match status" value="1"/>
</dbReference>
<dbReference type="RefSeq" id="WP_111438672.1">
    <property type="nucleotide sequence ID" value="NZ_QKZI01000001.1"/>
</dbReference>
<feature type="domain" description="CAP-associated" evidence="3">
    <location>
        <begin position="66"/>
        <end position="205"/>
    </location>
</feature>
<dbReference type="InterPro" id="IPR029410">
    <property type="entry name" value="CAP_assoc"/>
</dbReference>
<evidence type="ECO:0000313" key="4">
    <source>
        <dbReference type="EMBL" id="PZX08077.1"/>
    </source>
</evidence>
<evidence type="ECO:0000313" key="5">
    <source>
        <dbReference type="Proteomes" id="UP000248646"/>
    </source>
</evidence>
<dbReference type="OrthoDB" id="9783944at2"/>
<dbReference type="EMBL" id="QKZI01000001">
    <property type="protein sequence ID" value="PZX08077.1"/>
    <property type="molecule type" value="Genomic_DNA"/>
</dbReference>
<protein>
    <submittedName>
        <fullName evidence="4">Uncharacterized protein YkwD</fullName>
    </submittedName>
</protein>
<dbReference type="AlphaFoldDB" id="A0A2W7MLN6"/>
<keyword evidence="1" id="KW-1133">Transmembrane helix</keyword>
<accession>A0A2W7MLN6</accession>
<dbReference type="Pfam" id="PF00188">
    <property type="entry name" value="CAP"/>
    <property type="match status" value="1"/>
</dbReference>
<reference evidence="4 5" key="1">
    <citation type="submission" date="2018-06" db="EMBL/GenBank/DDBJ databases">
        <title>Genomic Encyclopedia of Type Strains, Phase IV (KMG-IV): sequencing the most valuable type-strain genomes for metagenomic binning, comparative biology and taxonomic classification.</title>
        <authorList>
            <person name="Goeker M."/>
        </authorList>
    </citation>
    <scope>NUCLEOTIDE SEQUENCE [LARGE SCALE GENOMIC DNA]</scope>
    <source>
        <strain evidence="4 5">DSM 5</strain>
    </source>
</reference>
<dbReference type="InterPro" id="IPR014044">
    <property type="entry name" value="CAP_dom"/>
</dbReference>
<keyword evidence="1" id="KW-0812">Transmembrane</keyword>
<organism evidence="4 5">
    <name type="scientific">Psychrobacillus insolitus</name>
    <dbReference type="NCBI Taxonomy" id="1461"/>
    <lineage>
        <taxon>Bacteria</taxon>
        <taxon>Bacillati</taxon>
        <taxon>Bacillota</taxon>
        <taxon>Bacilli</taxon>
        <taxon>Bacillales</taxon>
        <taxon>Bacillaceae</taxon>
        <taxon>Psychrobacillus</taxon>
    </lineage>
</organism>
<dbReference type="Pfam" id="PF14504">
    <property type="entry name" value="CAP_assoc_N"/>
    <property type="match status" value="1"/>
</dbReference>
<comment type="caution">
    <text evidence="4">The sequence shown here is derived from an EMBL/GenBank/DDBJ whole genome shotgun (WGS) entry which is preliminary data.</text>
</comment>
<evidence type="ECO:0000256" key="1">
    <source>
        <dbReference type="SAM" id="Phobius"/>
    </source>
</evidence>
<dbReference type="Proteomes" id="UP000248646">
    <property type="component" value="Unassembled WGS sequence"/>
</dbReference>
<keyword evidence="5" id="KW-1185">Reference proteome</keyword>